<gene>
    <name evidence="7 10" type="primary">gluQ</name>
    <name evidence="10" type="ORF">YEW_GT29350</name>
</gene>
<dbReference type="PRINTS" id="PR00987">
    <property type="entry name" value="TRNASYNTHGLU"/>
</dbReference>
<evidence type="ECO:0000256" key="7">
    <source>
        <dbReference type="HAMAP-Rule" id="MF_01428"/>
    </source>
</evidence>
<dbReference type="GO" id="GO:0008270">
    <property type="term" value="F:zinc ion binding"/>
    <property type="evidence" value="ECO:0007669"/>
    <property type="project" value="UniProtKB-UniRule"/>
</dbReference>
<protein>
    <recommendedName>
        <fullName evidence="7">Glutamyl-Q tRNA(Asp) synthetase</fullName>
        <shortName evidence="7">Glu-Q-RSs</shortName>
        <ecNumber evidence="7">6.1.1.-</ecNumber>
    </recommendedName>
</protein>
<feature type="binding site" evidence="7">
    <location>
        <position position="128"/>
    </location>
    <ligand>
        <name>Zn(2+)</name>
        <dbReference type="ChEBI" id="CHEBI:29105"/>
    </ligand>
</feature>
<feature type="domain" description="Glutamyl/glutaminyl-tRNA synthetase class Ib catalytic" evidence="9">
    <location>
        <begin position="34"/>
        <end position="258"/>
    </location>
</feature>
<organism evidence="10">
    <name type="scientific">Yersinia enterocolitica W22703</name>
    <dbReference type="NCBI Taxonomy" id="913028"/>
    <lineage>
        <taxon>Bacteria</taxon>
        <taxon>Pseudomonadati</taxon>
        <taxon>Pseudomonadota</taxon>
        <taxon>Gammaproteobacteria</taxon>
        <taxon>Enterobacterales</taxon>
        <taxon>Yersiniaceae</taxon>
        <taxon>Yersinia</taxon>
    </lineage>
</organism>
<dbReference type="AlphaFoldDB" id="F4MUN3"/>
<dbReference type="SUPFAM" id="SSF52374">
    <property type="entry name" value="Nucleotidylyl transferase"/>
    <property type="match status" value="1"/>
</dbReference>
<evidence type="ECO:0000256" key="3">
    <source>
        <dbReference type="ARBA" id="ARBA00022741"/>
    </source>
</evidence>
<proteinExistence type="inferred from homology"/>
<dbReference type="NCBIfam" id="NF004312">
    <property type="entry name" value="PRK05710.1-1"/>
    <property type="match status" value="1"/>
</dbReference>
<feature type="binding site" evidence="7">
    <location>
        <position position="140"/>
    </location>
    <ligand>
        <name>Zn(2+)</name>
        <dbReference type="ChEBI" id="CHEBI:29105"/>
    </ligand>
</feature>
<dbReference type="GO" id="GO:0004818">
    <property type="term" value="F:glutamate-tRNA ligase activity"/>
    <property type="evidence" value="ECO:0007669"/>
    <property type="project" value="TreeGrafter"/>
</dbReference>
<dbReference type="InterPro" id="IPR049940">
    <property type="entry name" value="GluQ/Sye"/>
</dbReference>
<dbReference type="NCBIfam" id="TIGR03838">
    <property type="entry name" value="queuosine_YadB"/>
    <property type="match status" value="1"/>
</dbReference>
<sequence length="328" mass="36695">MPEPPPAPHLSRWISLSLFMSENINTRQSGYVGRFAPSPSGDLHFGSLIAALGSYLQARAKGGRWLVRIEDIDPPREIPGAAARILASLDHYGLHWDGPVIYQSQRHEAYRAILDWLEQQGLSYNCTCTRSRIQQIGGLYDGHCRDRHLPAVGAAIRLRQTHPVYTFCDKLLGELHAVPALAEEDFIIRRRDGLFAYNLAVVVDDAFQGVTEIVRGADLIEPTVRQIALYQQLQQPVPSYLHLPLALNHDGNKLSKQNHAPPLPNGDPRPILVEALKFLHQPLPECWQDLDLPLLLRFAVENWTLAAIPLQGAITTTENTTAFSKEPR</sequence>
<dbReference type="InterPro" id="IPR000924">
    <property type="entry name" value="Glu/Gln-tRNA-synth"/>
</dbReference>
<evidence type="ECO:0000256" key="2">
    <source>
        <dbReference type="ARBA" id="ARBA00022723"/>
    </source>
</evidence>
<dbReference type="GO" id="GO:0005524">
    <property type="term" value="F:ATP binding"/>
    <property type="evidence" value="ECO:0007669"/>
    <property type="project" value="UniProtKB-KW"/>
</dbReference>
<keyword evidence="6 7" id="KW-0030">Aminoacyl-tRNA synthetase</keyword>
<dbReference type="HAMAP" id="MF_01428">
    <property type="entry name" value="Glu_Q_tRNA_synth"/>
    <property type="match status" value="1"/>
</dbReference>
<evidence type="ECO:0000256" key="6">
    <source>
        <dbReference type="ARBA" id="ARBA00023146"/>
    </source>
</evidence>
<dbReference type="FunFam" id="3.40.50.620:FF:000093">
    <property type="entry name" value="Glutamyl-Q tRNA(Asp) synthetase"/>
    <property type="match status" value="1"/>
</dbReference>
<dbReference type="InterPro" id="IPR022380">
    <property type="entry name" value="Glu-Q_tRNA(Asp)_Synthase"/>
</dbReference>
<dbReference type="InterPro" id="IPR014729">
    <property type="entry name" value="Rossmann-like_a/b/a_fold"/>
</dbReference>
<evidence type="ECO:0000256" key="5">
    <source>
        <dbReference type="ARBA" id="ARBA00022840"/>
    </source>
</evidence>
<dbReference type="Gene3D" id="3.40.50.620">
    <property type="entry name" value="HUPs"/>
    <property type="match status" value="1"/>
</dbReference>
<feature type="binding site" evidence="7">
    <location>
        <position position="256"/>
    </location>
    <ligand>
        <name>ATP</name>
        <dbReference type="ChEBI" id="CHEBI:30616"/>
    </ligand>
</feature>
<dbReference type="EC" id="6.1.1.-" evidence="7"/>
<name>F4MUN3_YEREN</name>
<keyword evidence="1 7" id="KW-0436">Ligase</keyword>
<dbReference type="GO" id="GO:0005829">
    <property type="term" value="C:cytosol"/>
    <property type="evidence" value="ECO:0007669"/>
    <property type="project" value="TreeGrafter"/>
</dbReference>
<keyword evidence="2 7" id="KW-0479">Metal-binding</keyword>
<comment type="similarity">
    <text evidence="7">Belongs to the class-I aminoacyl-tRNA synthetase family. GluQ subfamily.</text>
</comment>
<feature type="binding site" evidence="7">
    <location>
        <position position="215"/>
    </location>
    <ligand>
        <name>L-glutamate</name>
        <dbReference type="ChEBI" id="CHEBI:29985"/>
    </ligand>
</feature>
<dbReference type="InterPro" id="IPR020058">
    <property type="entry name" value="Glu/Gln-tRNA-synth_Ib_cat-dom"/>
</dbReference>
<keyword evidence="4 7" id="KW-0862">Zinc</keyword>
<evidence type="ECO:0000256" key="4">
    <source>
        <dbReference type="ARBA" id="ARBA00022833"/>
    </source>
</evidence>
<keyword evidence="8" id="KW-0648">Protein biosynthesis</keyword>
<feature type="binding site" evidence="7">
    <location>
        <begin position="34"/>
        <end position="38"/>
    </location>
    <ligand>
        <name>L-glutamate</name>
        <dbReference type="ChEBI" id="CHEBI:29985"/>
    </ligand>
</feature>
<dbReference type="NCBIfam" id="NF004314">
    <property type="entry name" value="PRK05710.1-3"/>
    <property type="match status" value="1"/>
</dbReference>
<evidence type="ECO:0000256" key="1">
    <source>
        <dbReference type="ARBA" id="ARBA00022598"/>
    </source>
</evidence>
<feature type="binding site" evidence="7">
    <location>
        <position position="144"/>
    </location>
    <ligand>
        <name>Zn(2+)</name>
        <dbReference type="ChEBI" id="CHEBI:29105"/>
    </ligand>
</feature>
<dbReference type="PANTHER" id="PTHR43311:SF1">
    <property type="entry name" value="GLUTAMYL-Q TRNA(ASP) SYNTHETASE"/>
    <property type="match status" value="1"/>
</dbReference>
<accession>F4MUN3</accession>
<feature type="binding site" evidence="7">
    <location>
        <position position="126"/>
    </location>
    <ligand>
        <name>Zn(2+)</name>
        <dbReference type="ChEBI" id="CHEBI:29105"/>
    </ligand>
</feature>
<dbReference type="EMBL" id="FR718500">
    <property type="protein sequence ID" value="CBX69541.1"/>
    <property type="molecule type" value="Genomic_DNA"/>
</dbReference>
<evidence type="ECO:0000313" key="10">
    <source>
        <dbReference type="EMBL" id="CBX69541.1"/>
    </source>
</evidence>
<keyword evidence="3 7" id="KW-0547">Nucleotide-binding</keyword>
<comment type="cofactor">
    <cofactor evidence="7">
        <name>Zn(2+)</name>
        <dbReference type="ChEBI" id="CHEBI:29105"/>
    </cofactor>
    <text evidence="7">Binds 1 zinc ion per subunit.</text>
</comment>
<evidence type="ECO:0000256" key="8">
    <source>
        <dbReference type="RuleBase" id="RU363037"/>
    </source>
</evidence>
<dbReference type="GO" id="GO:0006400">
    <property type="term" value="P:tRNA modification"/>
    <property type="evidence" value="ECO:0007669"/>
    <property type="project" value="InterPro"/>
</dbReference>
<feature type="binding site" evidence="7">
    <location>
        <position position="197"/>
    </location>
    <ligand>
        <name>L-glutamate</name>
        <dbReference type="ChEBI" id="CHEBI:29985"/>
    </ligand>
</feature>
<reference evidence="10" key="1">
    <citation type="journal article" date="2011" name="BMC Genomics">
        <title>Shotgun sequencing of Yersinia enterocolitica strain W22703 (biotype 2, serotype O:9): genomic evidence for oscillation between invertebrates and mammals.</title>
        <authorList>
            <person name="Fuchs T.M."/>
            <person name="Brandt K."/>
            <person name="Starke M."/>
            <person name="Rattei T."/>
        </authorList>
    </citation>
    <scope>NUCLEOTIDE SEQUENCE</scope>
</reference>
<feature type="short sequence motif" description="'HIGH' region" evidence="7">
    <location>
        <begin position="37"/>
        <end position="47"/>
    </location>
</feature>
<feature type="short sequence motif" description="'KMSKS' region" evidence="7">
    <location>
        <begin position="253"/>
        <end position="257"/>
    </location>
</feature>
<comment type="function">
    <text evidence="7">Catalyzes the tRNA-independent activation of glutamate in presence of ATP and the subsequent transfer of glutamate onto a tRNA(Asp). Glutamate is transferred on the 2-amino-5-(4,5-dihydroxy-2-cyclopenten-1-yl) moiety of the queuosine in the wobble position of the QUC anticodon.</text>
</comment>
<dbReference type="PANTHER" id="PTHR43311">
    <property type="entry name" value="GLUTAMATE--TRNA LIGASE"/>
    <property type="match status" value="1"/>
</dbReference>
<dbReference type="GO" id="GO:0006424">
    <property type="term" value="P:glutamyl-tRNA aminoacylation"/>
    <property type="evidence" value="ECO:0007669"/>
    <property type="project" value="InterPro"/>
</dbReference>
<keyword evidence="5 7" id="KW-0067">ATP-binding</keyword>
<dbReference type="Pfam" id="PF00749">
    <property type="entry name" value="tRNA-synt_1c"/>
    <property type="match status" value="1"/>
</dbReference>
<evidence type="ECO:0000259" key="9">
    <source>
        <dbReference type="Pfam" id="PF00749"/>
    </source>
</evidence>
<feature type="binding site" evidence="7">
    <location>
        <position position="70"/>
    </location>
    <ligand>
        <name>L-glutamate</name>
        <dbReference type="ChEBI" id="CHEBI:29985"/>
    </ligand>
</feature>